<feature type="transmembrane region" description="Helical" evidence="1">
    <location>
        <begin position="12"/>
        <end position="36"/>
    </location>
</feature>
<comment type="caution">
    <text evidence="2">The sequence shown here is derived from an EMBL/GenBank/DDBJ whole genome shotgun (WGS) entry which is preliminary data.</text>
</comment>
<evidence type="ECO:0000313" key="2">
    <source>
        <dbReference type="EMBL" id="MBB3094063.1"/>
    </source>
</evidence>
<keyword evidence="1" id="KW-0472">Membrane</keyword>
<sequence>MRLTTKQRLVGVERVCWVIGLVLIGSGLFHLAVFAVDGGP</sequence>
<keyword evidence="1" id="KW-1133">Transmembrane helix</keyword>
<dbReference type="Proteomes" id="UP000590749">
    <property type="component" value="Unassembled WGS sequence"/>
</dbReference>
<proteinExistence type="predicted"/>
<keyword evidence="1" id="KW-0812">Transmembrane</keyword>
<dbReference type="RefSeq" id="WP_260178810.1">
    <property type="nucleotide sequence ID" value="NZ_BMPW01000015.1"/>
</dbReference>
<dbReference type="EMBL" id="JACHXF010000002">
    <property type="protein sequence ID" value="MBB3094063.1"/>
    <property type="molecule type" value="Genomic_DNA"/>
</dbReference>
<accession>A0A7W5AD31</accession>
<evidence type="ECO:0000256" key="1">
    <source>
        <dbReference type="SAM" id="Phobius"/>
    </source>
</evidence>
<keyword evidence="3" id="KW-1185">Reference proteome</keyword>
<evidence type="ECO:0000313" key="3">
    <source>
        <dbReference type="Proteomes" id="UP000590749"/>
    </source>
</evidence>
<name>A0A7W5AD31_9ACTN</name>
<reference evidence="2 3" key="1">
    <citation type="submission" date="2020-08" db="EMBL/GenBank/DDBJ databases">
        <title>Genomic Encyclopedia of Type Strains, Phase III (KMG-III): the genomes of soil and plant-associated and newly described type strains.</title>
        <authorList>
            <person name="Whitman W."/>
        </authorList>
    </citation>
    <scope>NUCLEOTIDE SEQUENCE [LARGE SCALE GENOMIC DNA]</scope>
    <source>
        <strain evidence="2 3">CECT 3287</strain>
    </source>
</reference>
<dbReference type="AlphaFoldDB" id="A0A7W5AD31"/>
<gene>
    <name evidence="2" type="ORF">FHR83_001712</name>
</gene>
<protein>
    <submittedName>
        <fullName evidence="2">Uncharacterized protein</fullName>
    </submittedName>
</protein>
<organism evidence="2 3">
    <name type="scientific">Actinoplanes campanulatus</name>
    <dbReference type="NCBI Taxonomy" id="113559"/>
    <lineage>
        <taxon>Bacteria</taxon>
        <taxon>Bacillati</taxon>
        <taxon>Actinomycetota</taxon>
        <taxon>Actinomycetes</taxon>
        <taxon>Micromonosporales</taxon>
        <taxon>Micromonosporaceae</taxon>
        <taxon>Actinoplanes</taxon>
    </lineage>
</organism>